<comment type="caution">
    <text evidence="1">The sequence shown here is derived from an EMBL/GenBank/DDBJ whole genome shotgun (WGS) entry which is preliminary data.</text>
</comment>
<proteinExistence type="predicted"/>
<evidence type="ECO:0000313" key="1">
    <source>
        <dbReference type="EMBL" id="CAF4812656.1"/>
    </source>
</evidence>
<reference evidence="1" key="1">
    <citation type="submission" date="2021-02" db="EMBL/GenBank/DDBJ databases">
        <authorList>
            <person name="Nowell W R."/>
        </authorList>
    </citation>
    <scope>NUCLEOTIDE SEQUENCE</scope>
</reference>
<feature type="non-terminal residue" evidence="1">
    <location>
        <position position="1"/>
    </location>
</feature>
<accession>A0A821PV64</accession>
<protein>
    <submittedName>
        <fullName evidence="1">Uncharacterized protein</fullName>
    </submittedName>
</protein>
<organism evidence="1 2">
    <name type="scientific">Rotaria socialis</name>
    <dbReference type="NCBI Taxonomy" id="392032"/>
    <lineage>
        <taxon>Eukaryota</taxon>
        <taxon>Metazoa</taxon>
        <taxon>Spiralia</taxon>
        <taxon>Gnathifera</taxon>
        <taxon>Rotifera</taxon>
        <taxon>Eurotatoria</taxon>
        <taxon>Bdelloidea</taxon>
        <taxon>Philodinida</taxon>
        <taxon>Philodinidae</taxon>
        <taxon>Rotaria</taxon>
    </lineage>
</organism>
<gene>
    <name evidence="1" type="ORF">UJA718_LOCUS41799</name>
</gene>
<dbReference type="AlphaFoldDB" id="A0A821PV64"/>
<dbReference type="Proteomes" id="UP000663873">
    <property type="component" value="Unassembled WGS sequence"/>
</dbReference>
<dbReference type="EMBL" id="CAJOBP010050942">
    <property type="protein sequence ID" value="CAF4812656.1"/>
    <property type="molecule type" value="Genomic_DNA"/>
</dbReference>
<evidence type="ECO:0000313" key="2">
    <source>
        <dbReference type="Proteomes" id="UP000663873"/>
    </source>
</evidence>
<sequence>FQIKTTSHWPWFYLREQQLLLFFQDATHLVTKWRNRLLSSSAELRLGNQFISTNRLYDIIHNETYTKLDHGLTKSDINPKDRQNFSSCLKLTSLDLF</sequence>
<keyword evidence="2" id="KW-1185">Reference proteome</keyword>
<name>A0A821PV64_9BILA</name>